<dbReference type="InterPro" id="IPR005572">
    <property type="entry name" value="Anti-sigma_E_RseA_N"/>
</dbReference>
<keyword evidence="3" id="KW-1185">Reference proteome</keyword>
<dbReference type="PANTHER" id="PTHR38104">
    <property type="match status" value="1"/>
</dbReference>
<dbReference type="PANTHER" id="PTHR38104:SF1">
    <property type="entry name" value="ANTI-SIGMA-E FACTOR RSEA"/>
    <property type="match status" value="1"/>
</dbReference>
<dbReference type="CDD" id="cd16328">
    <property type="entry name" value="RseA_N"/>
    <property type="match status" value="1"/>
</dbReference>
<feature type="domain" description="Anti sigma-E protein RseA N-terminal" evidence="1">
    <location>
        <begin position="11"/>
        <end position="85"/>
    </location>
</feature>
<dbReference type="Pfam" id="PF03872">
    <property type="entry name" value="RseA_N"/>
    <property type="match status" value="1"/>
</dbReference>
<organism evidence="2 3">
    <name type="scientific">Cellvibrio zantedeschiae</name>
    <dbReference type="NCBI Taxonomy" id="1237077"/>
    <lineage>
        <taxon>Bacteria</taxon>
        <taxon>Pseudomonadati</taxon>
        <taxon>Pseudomonadota</taxon>
        <taxon>Gammaproteobacteria</taxon>
        <taxon>Cellvibrionales</taxon>
        <taxon>Cellvibrionaceae</taxon>
        <taxon>Cellvibrio</taxon>
    </lineage>
</organism>
<accession>A0ABQ3B159</accession>
<dbReference type="Gene3D" id="1.10.10.880">
    <property type="entry name" value="Anti sigma-E protein RseA, N-terminal domain"/>
    <property type="match status" value="1"/>
</dbReference>
<comment type="caution">
    <text evidence="2">The sequence shown here is derived from an EMBL/GenBank/DDBJ whole genome shotgun (WGS) entry which is preliminary data.</text>
</comment>
<evidence type="ECO:0000259" key="1">
    <source>
        <dbReference type="Pfam" id="PF03872"/>
    </source>
</evidence>
<reference evidence="3" key="1">
    <citation type="journal article" date="2019" name="Int. J. Syst. Evol. Microbiol.">
        <title>The Global Catalogue of Microorganisms (GCM) 10K type strain sequencing project: providing services to taxonomists for standard genome sequencing and annotation.</title>
        <authorList>
            <consortium name="The Broad Institute Genomics Platform"/>
            <consortium name="The Broad Institute Genome Sequencing Center for Infectious Disease"/>
            <person name="Wu L."/>
            <person name="Ma J."/>
        </authorList>
    </citation>
    <scope>NUCLEOTIDE SEQUENCE [LARGE SCALE GENOMIC DNA]</scope>
    <source>
        <strain evidence="3">KCTC 32239</strain>
    </source>
</reference>
<dbReference type="Proteomes" id="UP000619761">
    <property type="component" value="Unassembled WGS sequence"/>
</dbReference>
<gene>
    <name evidence="2" type="primary">mucA</name>
    <name evidence="2" type="ORF">GCM10011613_18680</name>
</gene>
<dbReference type="InterPro" id="IPR036147">
    <property type="entry name" value="Anti-sigma_E_RseA_N_sf"/>
</dbReference>
<proteinExistence type="predicted"/>
<dbReference type="SUPFAM" id="SSF89069">
    <property type="entry name" value="N-terminal, cytoplasmic domain of anti-sigmaE factor RseA"/>
    <property type="match status" value="1"/>
</dbReference>
<evidence type="ECO:0000313" key="2">
    <source>
        <dbReference type="EMBL" id="GGY73714.1"/>
    </source>
</evidence>
<dbReference type="RefSeq" id="WP_189417777.1">
    <property type="nucleotide sequence ID" value="NZ_BMYZ01000001.1"/>
</dbReference>
<protein>
    <submittedName>
        <fullName evidence="2">Sigma factor AlgU negative regulatory protein</fullName>
    </submittedName>
</protein>
<dbReference type="InterPro" id="IPR052383">
    <property type="entry name" value="Anti-sigma-E_RseA-like"/>
</dbReference>
<dbReference type="EMBL" id="BMYZ01000001">
    <property type="protein sequence ID" value="GGY73714.1"/>
    <property type="molecule type" value="Genomic_DNA"/>
</dbReference>
<evidence type="ECO:0000313" key="3">
    <source>
        <dbReference type="Proteomes" id="UP000619761"/>
    </source>
</evidence>
<sequence>MSEQNRPQVLAESISALMDNQASELELQRILKASEQDAEVKATWSRYQIASAVLRGEQAPIVMSDFAARISAAIDEEDALVEQPAPVIATKPQQGWRYQLGRVALVASVAGGMILGVGELNVATVAPQIASNTVVTPAQAPVDNTVSLPSGINSPMLNTRTVAVQTGYETRPQENRRVTFQPRQANSVVSDEEVSRYVNQMINAHSDNAAMNSGQGVLPYARVIITDEE</sequence>
<name>A0ABQ3B159_9GAMM</name>